<dbReference type="PANTHER" id="PTHR15180">
    <property type="entry name" value="GENERAL TRANSCRIPTION FACTOR 3C POLYPEPTIDE 1"/>
    <property type="match status" value="1"/>
</dbReference>
<evidence type="ECO:0000259" key="7">
    <source>
        <dbReference type="Pfam" id="PF24657"/>
    </source>
</evidence>
<sequence>MGMDMLVSAALEEVCARLSLGLPVTEMWTALSSVFNMAGLPMDLAVKRVLFARLIALPVISLVVEGVLAHPPRMDMEEAERYGARLLASRPLRDNFLGIYDHRCSASKLSDIQRKTLELIGASRTSGLTQRSLSKEAEIKGNNFHYVVKTLKSQGLIVGKQAIAKINTQAKRKAVSQDKHVISTNSLYLSRYAKNLNMNSYQRIEITKPKLECNEETNIDALQEDETLSVDYKNDVSIHDYLPAMKAICDKLEEASGKVLAVSDIKKDLSYRMQPGHRAWRNVLHRLLGAQLVEKIAANLDDKRFNPDEFKPKGTISNYKLGKKGLETDQVMELPLDNCIYDMIDAQEPKGITLIELGKRLGGKYNNSKELHDRVSSMHDRFNLTVEVEVVGKSKQGRVWTSKNFSLYNATLRNCDVPDDHDYCSVWPLIPSEEPTSVSPYGFVVNNKLLFEEDCHDEPPVHRLLNSHEACVGVSQPVEQDKVAFQRKRHCWPTSISDDRRQKRIIHILKKHSFVLMVELHKWLERVEKENRKIFDRKTLIHTLDKLQQEGTCKCIKVNVPVVTNYAGSRSIFDVILNSSVKVMSPELMDQIRNRLRNFDSQSRSGAAAKLKQKQDTAAIHGLRVQRRVKVKKISISEAIHDNGFIAAIKKMPLELFLQVVGSAKVHTLIKKCSLGKTLSEIPTDIYNQLMDTHAKGRLSRLINILDKLKLIGLLNGYIEDSNVQPDDLPTHSLELRPYIEEPTPRIILSSHLSKLESVDTYWETLKYSYVTAGLAETSAFPGCCIPEVSHPRSWSSVRVMTTDQRLELQQRLMNESETGKLSYKVCHTIAKELNLSLQQVLCASSRQLHGQASMSGTQNQRKFSSRSTSQKRKRSAIEISMKFIKQKAEASGSAEQRKEITDIISSTSTERGFPEHAKLSRHSSSIHESKSMPILFRSHENVIKFNEAEITKRGELLISPSLPSEGVGETDEPSSFRPFIKDSSELDDCTHKRKAVELISSKSKKRKPLPKIDTDFCYRREKGFPGIQVALNQERIQTNNLMQVLHHKECLMFTLAREMGSKDVDSQVERSEMLTDLNNSRMQYIELVVDTLERFQLAIKETVKKLGDGHIVSVLNVQSKSSSHLHSQSPGDDEGTSTWHWGSGCSHVCKSHIYHPILPWLNSDGSINSTVYECLSHRIIGYVMQYPGIMEEDVINWLDVLNPQTCRTLLGKLTIDKHLYVRVFDEPVPTAPTTLQNILRQGHNREPSKCGRRYFANPMSTFML</sequence>
<feature type="domain" description="DUF7599" evidence="5">
    <location>
        <begin position="239"/>
        <end position="304"/>
    </location>
</feature>
<dbReference type="Pfam" id="PF04182">
    <property type="entry name" value="B-block_TFIIIC"/>
    <property type="match status" value="1"/>
</dbReference>
<dbReference type="GO" id="GO:0006384">
    <property type="term" value="P:transcription initiation at RNA polymerase III promoter"/>
    <property type="evidence" value="ECO:0007669"/>
    <property type="project" value="InterPro"/>
</dbReference>
<feature type="domain" description="DUF7647" evidence="8">
    <location>
        <begin position="647"/>
        <end position="796"/>
    </location>
</feature>
<feature type="region of interest" description="Disordered" evidence="1">
    <location>
        <begin position="851"/>
        <end position="875"/>
    </location>
</feature>
<dbReference type="Pfam" id="PF24538">
    <property type="entry name" value="DUF7599"/>
    <property type="match status" value="1"/>
</dbReference>
<dbReference type="GO" id="GO:0003677">
    <property type="term" value="F:DNA binding"/>
    <property type="evidence" value="ECO:0007669"/>
    <property type="project" value="InterPro"/>
</dbReference>
<dbReference type="STRING" id="4536.A0A0E0G5J9"/>
<dbReference type="GO" id="GO:0042791">
    <property type="term" value="P:5S class rRNA transcription by RNA polymerase III"/>
    <property type="evidence" value="ECO:0007669"/>
    <property type="project" value="TreeGrafter"/>
</dbReference>
<dbReference type="EnsemblPlants" id="ONIVA02G15270.1">
    <property type="protein sequence ID" value="ONIVA02G15270.1"/>
    <property type="gene ID" value="ONIVA02G15270"/>
</dbReference>
<dbReference type="InterPro" id="IPR056428">
    <property type="entry name" value="WH_GTF3C1"/>
</dbReference>
<dbReference type="eggNOG" id="ENOG502QPUA">
    <property type="taxonomic scope" value="Eukaryota"/>
</dbReference>
<dbReference type="Proteomes" id="UP000006591">
    <property type="component" value="Chromosome 2"/>
</dbReference>
<evidence type="ECO:0000259" key="8">
    <source>
        <dbReference type="Pfam" id="PF24658"/>
    </source>
</evidence>
<feature type="region of interest" description="Disordered" evidence="1">
    <location>
        <begin position="962"/>
        <end position="982"/>
    </location>
</feature>
<evidence type="ECO:0000259" key="6">
    <source>
        <dbReference type="Pfam" id="PF24655"/>
    </source>
</evidence>
<proteinExistence type="predicted"/>
<reference evidence="9" key="1">
    <citation type="submission" date="2015-04" db="UniProtKB">
        <authorList>
            <consortium name="EnsemblPlants"/>
        </authorList>
    </citation>
    <scope>IDENTIFICATION</scope>
    <source>
        <strain evidence="9">SL10</strain>
    </source>
</reference>
<organism evidence="9">
    <name type="scientific">Oryza nivara</name>
    <name type="common">Indian wild rice</name>
    <name type="synonym">Oryza sativa f. spontanea</name>
    <dbReference type="NCBI Taxonomy" id="4536"/>
    <lineage>
        <taxon>Eukaryota</taxon>
        <taxon>Viridiplantae</taxon>
        <taxon>Streptophyta</taxon>
        <taxon>Embryophyta</taxon>
        <taxon>Tracheophyta</taxon>
        <taxon>Spermatophyta</taxon>
        <taxon>Magnoliopsida</taxon>
        <taxon>Liliopsida</taxon>
        <taxon>Poales</taxon>
        <taxon>Poaceae</taxon>
        <taxon>BOP clade</taxon>
        <taxon>Oryzoideae</taxon>
        <taxon>Oryzeae</taxon>
        <taxon>Oryzinae</taxon>
        <taxon>Oryza</taxon>
    </lineage>
</organism>
<dbReference type="Pfam" id="PF24655">
    <property type="entry name" value="DUF7645"/>
    <property type="match status" value="1"/>
</dbReference>
<dbReference type="InterPro" id="IPR044210">
    <property type="entry name" value="Tfc3-like"/>
</dbReference>
<dbReference type="Pfam" id="PF24101">
    <property type="entry name" value="WHD_GTF3C1"/>
    <property type="match status" value="1"/>
</dbReference>
<dbReference type="Pfam" id="PF23704">
    <property type="entry name" value="WHD_GTF3C1_N"/>
    <property type="match status" value="1"/>
</dbReference>
<dbReference type="InterPro" id="IPR056062">
    <property type="entry name" value="DUF7645"/>
</dbReference>
<dbReference type="Pfam" id="PF24657">
    <property type="entry name" value="DUF7646"/>
    <property type="match status" value="1"/>
</dbReference>
<feature type="domain" description="DUF7645" evidence="6">
    <location>
        <begin position="797"/>
        <end position="849"/>
    </location>
</feature>
<dbReference type="InterPro" id="IPR007309">
    <property type="entry name" value="TFIIIC_Bblock-bd"/>
</dbReference>
<dbReference type="InterPro" id="IPR056020">
    <property type="entry name" value="DUF7599"/>
</dbReference>
<feature type="domain" description="GTF3C1 extended winged-helix" evidence="4">
    <location>
        <begin position="497"/>
        <end position="604"/>
    </location>
</feature>
<dbReference type="AlphaFoldDB" id="A0A0E0G5J9"/>
<feature type="domain" description="General transcription factor 3C polypeptide 1 winged-helix" evidence="3">
    <location>
        <begin position="3"/>
        <end position="100"/>
    </location>
</feature>
<dbReference type="InterPro" id="IPR056064">
    <property type="entry name" value="DUF7647"/>
</dbReference>
<dbReference type="OMA" id="LPYKECK"/>
<evidence type="ECO:0000313" key="10">
    <source>
        <dbReference type="Proteomes" id="UP000006591"/>
    </source>
</evidence>
<evidence type="ECO:0000259" key="2">
    <source>
        <dbReference type="Pfam" id="PF04182"/>
    </source>
</evidence>
<dbReference type="GO" id="GO:0000127">
    <property type="term" value="C:transcription factor TFIIIC complex"/>
    <property type="evidence" value="ECO:0007669"/>
    <property type="project" value="InterPro"/>
</dbReference>
<dbReference type="InterPro" id="IPR056063">
    <property type="entry name" value="DUF7646"/>
</dbReference>
<dbReference type="InterPro" id="IPR035625">
    <property type="entry name" value="Tfc3-like_eWH"/>
</dbReference>
<evidence type="ECO:0000259" key="5">
    <source>
        <dbReference type="Pfam" id="PF24538"/>
    </source>
</evidence>
<evidence type="ECO:0000259" key="3">
    <source>
        <dbReference type="Pfam" id="PF23704"/>
    </source>
</evidence>
<dbReference type="HOGENOM" id="CLU_000924_0_0_1"/>
<evidence type="ECO:0000313" key="9">
    <source>
        <dbReference type="EnsemblPlants" id="ONIVA02G15270.1"/>
    </source>
</evidence>
<dbReference type="Gramene" id="ONIVA02G15270.1">
    <property type="protein sequence ID" value="ONIVA02G15270.1"/>
    <property type="gene ID" value="ONIVA02G15270"/>
</dbReference>
<feature type="compositionally biased region" description="Polar residues" evidence="1">
    <location>
        <begin position="851"/>
        <end position="861"/>
    </location>
</feature>
<name>A0A0E0G5J9_ORYNI</name>
<feature type="domain" description="B-block binding subunit of TFIIIC" evidence="2">
    <location>
        <begin position="111"/>
        <end position="195"/>
    </location>
</feature>
<dbReference type="PANTHER" id="PTHR15180:SF3">
    <property type="entry name" value="B-BLOCK BINDING SUBUNIT OF TFIIIC DOMAIN-CONTAINING PROTEIN"/>
    <property type="match status" value="1"/>
</dbReference>
<evidence type="ECO:0000259" key="4">
    <source>
        <dbReference type="Pfam" id="PF24101"/>
    </source>
</evidence>
<dbReference type="Pfam" id="PF24658">
    <property type="entry name" value="DUF7647"/>
    <property type="match status" value="1"/>
</dbReference>
<dbReference type="InterPro" id="IPR056467">
    <property type="entry name" value="eWH_GTF3C1"/>
</dbReference>
<protein>
    <submittedName>
        <fullName evidence="9">Uncharacterized protein</fullName>
    </submittedName>
</protein>
<accession>A0A0E0G5J9</accession>
<evidence type="ECO:0000256" key="1">
    <source>
        <dbReference type="SAM" id="MobiDB-lite"/>
    </source>
</evidence>
<feature type="domain" description="DUF7646" evidence="7">
    <location>
        <begin position="322"/>
        <end position="407"/>
    </location>
</feature>
<reference evidence="9" key="2">
    <citation type="submission" date="2018-04" db="EMBL/GenBank/DDBJ databases">
        <title>OnivRS2 (Oryza nivara Reference Sequence Version 2).</title>
        <authorList>
            <person name="Zhang J."/>
            <person name="Kudrna D."/>
            <person name="Lee S."/>
            <person name="Talag J."/>
            <person name="Rajasekar S."/>
            <person name="Welchert J."/>
            <person name="Hsing Y.-I."/>
            <person name="Wing R.A."/>
        </authorList>
    </citation>
    <scope>NUCLEOTIDE SEQUENCE [LARGE SCALE GENOMIC DNA]</scope>
    <source>
        <strain evidence="9">SL10</strain>
    </source>
</reference>
<dbReference type="CDD" id="cd16169">
    <property type="entry name" value="Tau138_eWH"/>
    <property type="match status" value="1"/>
</dbReference>
<keyword evidence="10" id="KW-1185">Reference proteome</keyword>